<evidence type="ECO:0000256" key="8">
    <source>
        <dbReference type="ARBA" id="ARBA00022917"/>
    </source>
</evidence>
<dbReference type="InterPro" id="IPR049940">
    <property type="entry name" value="GluQ/Sye"/>
</dbReference>
<feature type="domain" description="Glutamyl/glutaminyl-tRNA synthetase class Ib catalytic" evidence="12">
    <location>
        <begin position="2"/>
        <end position="322"/>
    </location>
</feature>
<dbReference type="CDD" id="cd00808">
    <property type="entry name" value="GluRS_core"/>
    <property type="match status" value="1"/>
</dbReference>
<dbReference type="InterPro" id="IPR014729">
    <property type="entry name" value="Rossmann-like_a/b/a_fold"/>
</dbReference>
<dbReference type="InterPro" id="IPR008925">
    <property type="entry name" value="aa_tRNA-synth_I_cd-bd_sf"/>
</dbReference>
<evidence type="ECO:0000256" key="11">
    <source>
        <dbReference type="HAMAP-Rule" id="MF_00022"/>
    </source>
</evidence>
<evidence type="ECO:0000256" key="4">
    <source>
        <dbReference type="ARBA" id="ARBA00022490"/>
    </source>
</evidence>
<dbReference type="GO" id="GO:0004818">
    <property type="term" value="F:glutamate-tRNA ligase activity"/>
    <property type="evidence" value="ECO:0007669"/>
    <property type="project" value="UniProtKB-UniRule"/>
</dbReference>
<comment type="function">
    <text evidence="11">Catalyzes the attachment of glutamate to tRNA(Glu) in a two-step reaction: glutamate is first activated by ATP to form Glu-AMP and then transferred to the acceptor end of tRNA(Glu).</text>
</comment>
<dbReference type="InterPro" id="IPR033910">
    <property type="entry name" value="GluRS_core"/>
</dbReference>
<dbReference type="InterPro" id="IPR045462">
    <property type="entry name" value="aa-tRNA-synth_I_cd-bd"/>
</dbReference>
<evidence type="ECO:0000256" key="6">
    <source>
        <dbReference type="ARBA" id="ARBA00022741"/>
    </source>
</evidence>
<dbReference type="SUPFAM" id="SSF48163">
    <property type="entry name" value="An anticodon-binding domain of class I aminoacyl-tRNA synthetases"/>
    <property type="match status" value="1"/>
</dbReference>
<protein>
    <recommendedName>
        <fullName evidence="11">Glutamate--tRNA ligase</fullName>
        <ecNumber evidence="11">6.1.1.17</ecNumber>
    </recommendedName>
    <alternativeName>
        <fullName evidence="11">Glutamyl-tRNA synthetase</fullName>
        <shortName evidence="11">GluRS</shortName>
    </alternativeName>
</protein>
<evidence type="ECO:0000256" key="7">
    <source>
        <dbReference type="ARBA" id="ARBA00022840"/>
    </source>
</evidence>
<dbReference type="InterPro" id="IPR020751">
    <property type="entry name" value="aa-tRNA-synth_I_codon-bd_sub2"/>
</dbReference>
<dbReference type="FunFam" id="3.40.50.620:FF:000007">
    <property type="entry name" value="Glutamate--tRNA ligase"/>
    <property type="match status" value="1"/>
</dbReference>
<evidence type="ECO:0000256" key="5">
    <source>
        <dbReference type="ARBA" id="ARBA00022598"/>
    </source>
</evidence>
<feature type="domain" description="Aminoacyl-tRNA synthetase class I anticodon-binding" evidence="13">
    <location>
        <begin position="352"/>
        <end position="474"/>
    </location>
</feature>
<dbReference type="Gene3D" id="3.40.50.620">
    <property type="entry name" value="HUPs"/>
    <property type="match status" value="1"/>
</dbReference>
<comment type="caution">
    <text evidence="11">Lacks conserved residue(s) required for the propagation of feature annotation.</text>
</comment>
<evidence type="ECO:0000256" key="10">
    <source>
        <dbReference type="ARBA" id="ARBA00048351"/>
    </source>
</evidence>
<dbReference type="InterPro" id="IPR001412">
    <property type="entry name" value="aa-tRNA-synth_I_CS"/>
</dbReference>
<keyword evidence="9 11" id="KW-0030">Aminoacyl-tRNA synthetase</keyword>
<dbReference type="PANTHER" id="PTHR43311">
    <property type="entry name" value="GLUTAMATE--TRNA LIGASE"/>
    <property type="match status" value="1"/>
</dbReference>
<keyword evidence="5 11" id="KW-0436">Ligase</keyword>
<keyword evidence="6 11" id="KW-0547">Nucleotide-binding</keyword>
<dbReference type="OrthoDB" id="9807503at2"/>
<comment type="caution">
    <text evidence="14">The sequence shown here is derived from an EMBL/GenBank/DDBJ whole genome shotgun (WGS) entry which is preliminary data.</text>
</comment>
<name>A0A084EZQ5_9BACT</name>
<dbReference type="GO" id="GO:0000049">
    <property type="term" value="F:tRNA binding"/>
    <property type="evidence" value="ECO:0007669"/>
    <property type="project" value="InterPro"/>
</dbReference>
<keyword evidence="4 11" id="KW-0963">Cytoplasm</keyword>
<gene>
    <name evidence="11 14" type="primary">gltX</name>
    <name evidence="14" type="ORF">UDIV_2900</name>
</gene>
<dbReference type="Proteomes" id="UP000028537">
    <property type="component" value="Unassembled WGS sequence"/>
</dbReference>
<dbReference type="GO" id="GO:0008270">
    <property type="term" value="F:zinc ion binding"/>
    <property type="evidence" value="ECO:0007669"/>
    <property type="project" value="InterPro"/>
</dbReference>
<organism evidence="14 15">
    <name type="scientific">Ureaplasma diversum NCTC 246</name>
    <dbReference type="NCBI Taxonomy" id="1188241"/>
    <lineage>
        <taxon>Bacteria</taxon>
        <taxon>Bacillati</taxon>
        <taxon>Mycoplasmatota</taxon>
        <taxon>Mycoplasmoidales</taxon>
        <taxon>Mycoplasmoidaceae</taxon>
        <taxon>Ureaplasma</taxon>
    </lineage>
</organism>
<evidence type="ECO:0000313" key="14">
    <source>
        <dbReference type="EMBL" id="KEZ23447.1"/>
    </source>
</evidence>
<evidence type="ECO:0000256" key="3">
    <source>
        <dbReference type="ARBA" id="ARBA00011245"/>
    </source>
</evidence>
<accession>A0A084EZQ5</accession>
<dbReference type="NCBIfam" id="TIGR00464">
    <property type="entry name" value="gltX_bact"/>
    <property type="match status" value="1"/>
</dbReference>
<dbReference type="GO" id="GO:0005829">
    <property type="term" value="C:cytosol"/>
    <property type="evidence" value="ECO:0007669"/>
    <property type="project" value="TreeGrafter"/>
</dbReference>
<comment type="subcellular location">
    <subcellularLocation>
        <location evidence="1 11">Cytoplasm</location>
    </subcellularLocation>
</comment>
<reference evidence="14 15" key="1">
    <citation type="submission" date="2014-02" db="EMBL/GenBank/DDBJ databases">
        <title>Genome sequence of Ureaplasma diversum strain 246.</title>
        <authorList>
            <person name="Sirand-Pugnet P."/>
            <person name="Breton M."/>
            <person name="Dordet-Frisoni E."/>
            <person name="Baranowski E."/>
            <person name="Barre A."/>
            <person name="Couture C."/>
            <person name="Dupuy V."/>
            <person name="Gaurivaud P."/>
            <person name="Jacob D."/>
            <person name="Lemaitre C."/>
            <person name="Manso-Silvan L."/>
            <person name="Nikolski M."/>
            <person name="Nouvel L.-X."/>
            <person name="Poumarat F."/>
            <person name="Tardy F."/>
            <person name="Thebault P."/>
            <person name="Theil S."/>
            <person name="Citti C."/>
            <person name="Thiaucourt F."/>
            <person name="Blanchard A."/>
        </authorList>
    </citation>
    <scope>NUCLEOTIDE SEQUENCE [LARGE SCALE GENOMIC DNA]</scope>
    <source>
        <strain evidence="14 15">NCTC 246</strain>
    </source>
</reference>
<dbReference type="PRINTS" id="PR00987">
    <property type="entry name" value="TRNASYNTHGLU"/>
</dbReference>
<dbReference type="RefSeq" id="WP_038102462.1">
    <property type="nucleotide sequence ID" value="NZ_JFDP01000040.1"/>
</dbReference>
<dbReference type="EMBL" id="JFDP01000040">
    <property type="protein sequence ID" value="KEZ23447.1"/>
    <property type="molecule type" value="Genomic_DNA"/>
</dbReference>
<comment type="similarity">
    <text evidence="2 11">Belongs to the class-I aminoacyl-tRNA synthetase family. Glutamate--tRNA ligase type 1 subfamily.</text>
</comment>
<feature type="binding site" evidence="11">
    <location>
        <position position="254"/>
    </location>
    <ligand>
        <name>ATP</name>
        <dbReference type="ChEBI" id="CHEBI:30616"/>
    </ligand>
</feature>
<keyword evidence="15" id="KW-1185">Reference proteome</keyword>
<dbReference type="SUPFAM" id="SSF52374">
    <property type="entry name" value="Nucleotidylyl transferase"/>
    <property type="match status" value="1"/>
</dbReference>
<feature type="short sequence motif" description="'HIGH' region" evidence="11">
    <location>
        <begin position="9"/>
        <end position="19"/>
    </location>
</feature>
<dbReference type="PANTHER" id="PTHR43311:SF2">
    <property type="entry name" value="GLUTAMATE--TRNA LIGASE, MITOCHONDRIAL-RELATED"/>
    <property type="match status" value="1"/>
</dbReference>
<dbReference type="PROSITE" id="PS00178">
    <property type="entry name" value="AA_TRNA_LIGASE_I"/>
    <property type="match status" value="1"/>
</dbReference>
<sequence length="481" mass="55520">MKVRTRYAPSPTGYLHIGGARTALFNYLFAKAHNGDFIIRIEDTDIERNVEGGIDSQLDYLAWMGIEADESIKNPKEYGPYIQSAKLAKYQQLAEQLIKENKAYRCFCTKEQLEQDRLFAEQTKQTPKYNKRCLYLSQQEIDQKLQANTEFTIRLIINENEEFSWNDLIRGQISIPASALTDPVILKSNKIAMYNFAVVVDDYDMAISHVIRGEEHISNTPYQLAITKALGYEPTIQYAHLSIIVDGTGKKLSKRNLALKQFVADYSDDGYWPHAVVNFISLLGWSPKDNKEKMSMDQLIASFDLNHVSKAPAYFDIEKMNWFSNQYFNQISVDQFSEFLKEHKLTDSYVVNDPEFINKALLFKPQIYNLKQLLQLIDEHFISQQNLSETDLDFIKTNQLENVVITFNQLLTNIDQWDEVNIKALIKETQQQTNTKGMNLFMPIRIATTFMSHGPELAKMIYFSTKEKVLANLATTLKLLK</sequence>
<evidence type="ECO:0000259" key="12">
    <source>
        <dbReference type="Pfam" id="PF00749"/>
    </source>
</evidence>
<evidence type="ECO:0000256" key="9">
    <source>
        <dbReference type="ARBA" id="ARBA00023146"/>
    </source>
</evidence>
<dbReference type="Pfam" id="PF19269">
    <property type="entry name" value="Anticodon_2"/>
    <property type="match status" value="1"/>
</dbReference>
<evidence type="ECO:0000259" key="13">
    <source>
        <dbReference type="Pfam" id="PF19269"/>
    </source>
</evidence>
<dbReference type="EC" id="6.1.1.17" evidence="11"/>
<keyword evidence="7 11" id="KW-0067">ATP-binding</keyword>
<dbReference type="Gene3D" id="1.10.10.350">
    <property type="match status" value="1"/>
</dbReference>
<evidence type="ECO:0000256" key="2">
    <source>
        <dbReference type="ARBA" id="ARBA00007894"/>
    </source>
</evidence>
<evidence type="ECO:0000256" key="1">
    <source>
        <dbReference type="ARBA" id="ARBA00004496"/>
    </source>
</evidence>
<dbReference type="InterPro" id="IPR020058">
    <property type="entry name" value="Glu/Gln-tRNA-synth_Ib_cat-dom"/>
</dbReference>
<feature type="short sequence motif" description="'KMSKS' region" evidence="11">
    <location>
        <begin position="251"/>
        <end position="255"/>
    </location>
</feature>
<dbReference type="AlphaFoldDB" id="A0A084EZQ5"/>
<dbReference type="GO" id="GO:0006424">
    <property type="term" value="P:glutamyl-tRNA aminoacylation"/>
    <property type="evidence" value="ECO:0007669"/>
    <property type="project" value="UniProtKB-UniRule"/>
</dbReference>
<dbReference type="Pfam" id="PF00749">
    <property type="entry name" value="tRNA-synt_1c"/>
    <property type="match status" value="1"/>
</dbReference>
<comment type="subunit">
    <text evidence="3 11">Monomer.</text>
</comment>
<dbReference type="GO" id="GO:0005524">
    <property type="term" value="F:ATP binding"/>
    <property type="evidence" value="ECO:0007669"/>
    <property type="project" value="UniProtKB-UniRule"/>
</dbReference>
<dbReference type="InterPro" id="IPR000924">
    <property type="entry name" value="Glu/Gln-tRNA-synth"/>
</dbReference>
<dbReference type="InterPro" id="IPR004527">
    <property type="entry name" value="Glu-tRNA-ligase_bac/mito"/>
</dbReference>
<evidence type="ECO:0000313" key="15">
    <source>
        <dbReference type="Proteomes" id="UP000028537"/>
    </source>
</evidence>
<proteinExistence type="inferred from homology"/>
<dbReference type="HAMAP" id="MF_00022">
    <property type="entry name" value="Glu_tRNA_synth_type1"/>
    <property type="match status" value="1"/>
</dbReference>
<keyword evidence="8 11" id="KW-0648">Protein biosynthesis</keyword>
<dbReference type="eggNOG" id="COG0008">
    <property type="taxonomic scope" value="Bacteria"/>
</dbReference>
<comment type="catalytic activity">
    <reaction evidence="10 11">
        <text>tRNA(Glu) + L-glutamate + ATP = L-glutamyl-tRNA(Glu) + AMP + diphosphate</text>
        <dbReference type="Rhea" id="RHEA:23540"/>
        <dbReference type="Rhea" id="RHEA-COMP:9663"/>
        <dbReference type="Rhea" id="RHEA-COMP:9680"/>
        <dbReference type="ChEBI" id="CHEBI:29985"/>
        <dbReference type="ChEBI" id="CHEBI:30616"/>
        <dbReference type="ChEBI" id="CHEBI:33019"/>
        <dbReference type="ChEBI" id="CHEBI:78442"/>
        <dbReference type="ChEBI" id="CHEBI:78520"/>
        <dbReference type="ChEBI" id="CHEBI:456215"/>
        <dbReference type="EC" id="6.1.1.17"/>
    </reaction>
</comment>